<proteinExistence type="predicted"/>
<comment type="caution">
    <text evidence="2">The sequence shown here is derived from an EMBL/GenBank/DDBJ whole genome shotgun (WGS) entry which is preliminary data.</text>
</comment>
<dbReference type="EMBL" id="WBOF01000004">
    <property type="protein sequence ID" value="MQS17341.1"/>
    <property type="molecule type" value="Genomic_DNA"/>
</dbReference>
<keyword evidence="3" id="KW-1185">Reference proteome</keyword>
<protein>
    <submittedName>
        <fullName evidence="2">Uncharacterized protein</fullName>
    </submittedName>
</protein>
<feature type="region of interest" description="Disordered" evidence="1">
    <location>
        <begin position="129"/>
        <end position="163"/>
    </location>
</feature>
<evidence type="ECO:0000313" key="2">
    <source>
        <dbReference type="EMBL" id="MQS17341.1"/>
    </source>
</evidence>
<name>A0A6N7L125_9ACTN</name>
<dbReference type="Proteomes" id="UP000450000">
    <property type="component" value="Unassembled WGS sequence"/>
</dbReference>
<gene>
    <name evidence="2" type="ORF">F7Q99_35465</name>
</gene>
<accession>A0A6N7L125</accession>
<sequence>MHTTRVPAQDQASFPLEPVWLPGHTIRLYCGRAFEVLRCNSQEAERVLAAIGPACGPVITSALGYSDFLLPPGEHFREAVPRASGVRMMPQGTQVDVPPLIATPADGLYWRVRPGAGFTRLADVAAALRPPAPGATRPGPSLTERPVPGDAALAAAPRWRPVR</sequence>
<organism evidence="2 3">
    <name type="scientific">Streptomyces kaniharaensis</name>
    <dbReference type="NCBI Taxonomy" id="212423"/>
    <lineage>
        <taxon>Bacteria</taxon>
        <taxon>Bacillati</taxon>
        <taxon>Actinomycetota</taxon>
        <taxon>Actinomycetes</taxon>
        <taxon>Kitasatosporales</taxon>
        <taxon>Streptomycetaceae</taxon>
        <taxon>Streptomyces</taxon>
    </lineage>
</organism>
<evidence type="ECO:0000256" key="1">
    <source>
        <dbReference type="SAM" id="MobiDB-lite"/>
    </source>
</evidence>
<dbReference type="OrthoDB" id="4094997at2"/>
<dbReference type="RefSeq" id="WP_153470041.1">
    <property type="nucleotide sequence ID" value="NZ_WBOF01000004.1"/>
</dbReference>
<dbReference type="AlphaFoldDB" id="A0A6N7L125"/>
<reference evidence="2 3" key="1">
    <citation type="submission" date="2019-09" db="EMBL/GenBank/DDBJ databases">
        <title>Genome Sequences of Streptomyces kaniharaensis ATCC 21070.</title>
        <authorList>
            <person name="Zhu W."/>
            <person name="De Crecy-Lagard V."/>
            <person name="Richards N.G."/>
        </authorList>
    </citation>
    <scope>NUCLEOTIDE SEQUENCE [LARGE SCALE GENOMIC DNA]</scope>
    <source>
        <strain evidence="2 3">SF-557</strain>
    </source>
</reference>
<evidence type="ECO:0000313" key="3">
    <source>
        <dbReference type="Proteomes" id="UP000450000"/>
    </source>
</evidence>
<feature type="compositionally biased region" description="Low complexity" evidence="1">
    <location>
        <begin position="129"/>
        <end position="140"/>
    </location>
</feature>